<keyword evidence="4" id="KW-0614">Plasmid</keyword>
<gene>
    <name evidence="4" type="primary">traB</name>
</gene>
<feature type="coiled-coil region" evidence="1">
    <location>
        <begin position="66"/>
        <end position="136"/>
    </location>
</feature>
<sequence>MSTLDIKQKWLDLPPRWRNGLAIVALFGTLMIIGSFFTKPHGRPHRHDVKPAVSNLALPQPKDLTGEELNAQNRATDAQVQDLKQQITQDRAEKQQLLGKIDQLTNDANHPGVGVNADLIQQMKQMQHELDALKSGKGIGTAMAGNVPDLKDPLPLPGQKGYVDPKGGANVNLPDPAASSVAADSTSGDDSSAHIRVTGGVSDAPTVAAKQTAPTPYLPPGSMFEAVLLNGMDAPTSQVGEKNPVPAVLRVKTEAILPNEYHYSVKECFVLVSGFGSMSSERAQLRTETISCIRDGGKALESKLDGYVVGEDGRVGMRGRLISKQGQLIAKSLAAGVLSGFSSALTPQQIPQLELGSGNGYISTQRATLGSIGETGVASGFSTASKTVAAFYLDMAKEMTPVVEVDAGRKVTIVLIKGVELK</sequence>
<protein>
    <submittedName>
        <fullName evidence="4">Pilus assembly family protein TraB</fullName>
    </submittedName>
</protein>
<keyword evidence="3" id="KW-0472">Membrane</keyword>
<keyword evidence="3" id="KW-0812">Transmembrane</keyword>
<evidence type="ECO:0000313" key="4">
    <source>
        <dbReference type="EMBL" id="BAO19260.1"/>
    </source>
</evidence>
<accession>V5YNU1</accession>
<dbReference type="EMBL" id="AB853026">
    <property type="protein sequence ID" value="BAO19260.1"/>
    <property type="molecule type" value="Genomic_DNA"/>
</dbReference>
<evidence type="ECO:0000256" key="2">
    <source>
        <dbReference type="SAM" id="MobiDB-lite"/>
    </source>
</evidence>
<evidence type="ECO:0000256" key="3">
    <source>
        <dbReference type="SAM" id="Phobius"/>
    </source>
</evidence>
<organism evidence="4">
    <name type="scientific">Burkholderia sp. M701</name>
    <dbReference type="NCBI Taxonomy" id="326454"/>
    <lineage>
        <taxon>Bacteria</taxon>
        <taxon>Pseudomonadati</taxon>
        <taxon>Pseudomonadota</taxon>
        <taxon>Betaproteobacteria</taxon>
        <taxon>Burkholderiales</taxon>
        <taxon>Burkholderiaceae</taxon>
        <taxon>Burkholderia</taxon>
    </lineage>
</organism>
<feature type="transmembrane region" description="Helical" evidence="3">
    <location>
        <begin position="20"/>
        <end position="37"/>
    </location>
</feature>
<geneLocation type="plasmid" evidence="4">
    <name>pM7012</name>
</geneLocation>
<feature type="region of interest" description="Disordered" evidence="2">
    <location>
        <begin position="144"/>
        <end position="192"/>
    </location>
</feature>
<keyword evidence="3" id="KW-1133">Transmembrane helix</keyword>
<keyword evidence="1" id="KW-0175">Coiled coil</keyword>
<dbReference type="InterPro" id="IPR005498">
    <property type="entry name" value="T4SS_VirB10/TraB/TrbI"/>
</dbReference>
<evidence type="ECO:0000256" key="1">
    <source>
        <dbReference type="SAM" id="Coils"/>
    </source>
</evidence>
<dbReference type="CDD" id="cd16430">
    <property type="entry name" value="TraB"/>
    <property type="match status" value="1"/>
</dbReference>
<dbReference type="RefSeq" id="WP_023842800.1">
    <property type="nucleotide sequence ID" value="NC_022995.1"/>
</dbReference>
<reference evidence="4" key="1">
    <citation type="journal article" date="2014" name="Microbiology">
        <title>A 2,4-dichlorophenoxyacetic acid degradation plasmid pM7012 discloses distribution of an unclassified megaplasmid group across bacterial species.</title>
        <authorList>
            <person name="Sakai Y."/>
            <person name="Ogawa N."/>
            <person name="Shimomura Y."/>
            <person name="Fujii T."/>
        </authorList>
    </citation>
    <scope>NUCLEOTIDE SEQUENCE</scope>
    <source>
        <strain evidence="4">M701</strain>
    </source>
</reference>
<dbReference type="Pfam" id="PF03743">
    <property type="entry name" value="TrbI"/>
    <property type="match status" value="1"/>
</dbReference>
<name>V5YNU1_9BURK</name>
<feature type="compositionally biased region" description="Low complexity" evidence="2">
    <location>
        <begin position="175"/>
        <end position="190"/>
    </location>
</feature>
<reference evidence="4" key="2">
    <citation type="submission" date="2024-06" db="EMBL/GenBank/DDBJ databases">
        <authorList>
            <person name="Sakai Y."/>
            <person name="Fujii T."/>
        </authorList>
    </citation>
    <scope>NUCLEOTIDE SEQUENCE</scope>
    <source>
        <strain evidence="4">M701</strain>
        <plasmid evidence="4">pM7012</plasmid>
    </source>
</reference>
<proteinExistence type="predicted"/>
<dbReference type="AlphaFoldDB" id="V5YNU1"/>